<dbReference type="PANTHER" id="PTHR11461:SF278">
    <property type="entry name" value="SERINE PROTEASE INHIBITOR 88EA"/>
    <property type="match status" value="1"/>
</dbReference>
<dbReference type="InterPro" id="IPR000215">
    <property type="entry name" value="Serpin_fam"/>
</dbReference>
<dbReference type="InterPro" id="IPR036186">
    <property type="entry name" value="Serpin_sf"/>
</dbReference>
<keyword evidence="4" id="KW-0812">Transmembrane</keyword>
<dbReference type="GO" id="GO:0005615">
    <property type="term" value="C:extracellular space"/>
    <property type="evidence" value="ECO:0007669"/>
    <property type="project" value="InterPro"/>
</dbReference>
<evidence type="ECO:0000313" key="6">
    <source>
        <dbReference type="EMBL" id="ROT84651.1"/>
    </source>
</evidence>
<gene>
    <name evidence="6" type="ORF">C7M84_022163</name>
</gene>
<dbReference type="Proteomes" id="UP000283509">
    <property type="component" value="Unassembled WGS sequence"/>
</dbReference>
<dbReference type="OrthoDB" id="671595at2759"/>
<evidence type="ECO:0000256" key="1">
    <source>
        <dbReference type="ARBA" id="ARBA00022690"/>
    </source>
</evidence>
<dbReference type="InterPro" id="IPR042178">
    <property type="entry name" value="Serpin_sf_1"/>
</dbReference>
<feature type="transmembrane region" description="Helical" evidence="4">
    <location>
        <begin position="12"/>
        <end position="32"/>
    </location>
</feature>
<dbReference type="GO" id="GO:0004867">
    <property type="term" value="F:serine-type endopeptidase inhibitor activity"/>
    <property type="evidence" value="ECO:0007669"/>
    <property type="project" value="UniProtKB-KW"/>
</dbReference>
<dbReference type="Gene3D" id="2.30.39.10">
    <property type="entry name" value="Alpha-1-antitrypsin, domain 1"/>
    <property type="match status" value="1"/>
</dbReference>
<dbReference type="SMART" id="SM00093">
    <property type="entry name" value="SERPIN"/>
    <property type="match status" value="1"/>
</dbReference>
<dbReference type="Gene3D" id="3.30.497.10">
    <property type="entry name" value="Antithrombin, subunit I, domain 2"/>
    <property type="match status" value="1"/>
</dbReference>
<dbReference type="Pfam" id="PF00079">
    <property type="entry name" value="Serpin"/>
    <property type="match status" value="1"/>
</dbReference>
<comment type="similarity">
    <text evidence="3">Belongs to the serpin family.</text>
</comment>
<accession>A0A423U7M2</accession>
<keyword evidence="4" id="KW-0472">Membrane</keyword>
<sequence>MEIERVTQTRVGVLTTMSAAGVLLLSLLSLAGGGSPQCISKNDEMSPPPRPDLGHIAPFSVALFREVLPSKGNFVFSPYSVWTALVLAYFGSGGNTQTQLEQVLQLTNKADTLALYRAVTELHEAQDTKPNYTLNAANKLFVQEYYPIFECVRHVLANKLQTVNFRRSHKAAETINQYVRDTTRGKISQLVRPREISRAHIVLANAVYFKGLWEQQFQPDNTHLEKFYPAPDQHAFVDMMTQENKFPIGYSGDLDAQVLEIPYRERGASLFVFLPRDRNTGRELDDMLRQFQPASLRPAIGNLVKRDVLLKFPKFRLENSLRSELTGALIRLGIEDLFTTEANMRGFFPTGGLKVKDGVHKVMVEFTEEGAETSPIQTKVFGRLSHPPRRVPFVTNRPFLFLVLDNYTNSILFLGVFRKP</sequence>
<dbReference type="AlphaFoldDB" id="A0A423U7M2"/>
<feature type="domain" description="Serpin" evidence="5">
    <location>
        <begin position="61"/>
        <end position="420"/>
    </location>
</feature>
<dbReference type="InterPro" id="IPR023796">
    <property type="entry name" value="Serpin_dom"/>
</dbReference>
<dbReference type="InterPro" id="IPR042185">
    <property type="entry name" value="Serpin_sf_2"/>
</dbReference>
<keyword evidence="7" id="KW-1185">Reference proteome</keyword>
<reference evidence="6 7" key="1">
    <citation type="submission" date="2018-04" db="EMBL/GenBank/DDBJ databases">
        <authorList>
            <person name="Zhang X."/>
            <person name="Yuan J."/>
            <person name="Li F."/>
            <person name="Xiang J."/>
        </authorList>
    </citation>
    <scope>NUCLEOTIDE SEQUENCE [LARGE SCALE GENOMIC DNA]</scope>
    <source>
        <tissue evidence="6">Muscle</tissue>
    </source>
</reference>
<evidence type="ECO:0000313" key="7">
    <source>
        <dbReference type="Proteomes" id="UP000283509"/>
    </source>
</evidence>
<evidence type="ECO:0000259" key="5">
    <source>
        <dbReference type="SMART" id="SM00093"/>
    </source>
</evidence>
<dbReference type="SUPFAM" id="SSF56574">
    <property type="entry name" value="Serpins"/>
    <property type="match status" value="1"/>
</dbReference>
<dbReference type="PANTHER" id="PTHR11461">
    <property type="entry name" value="SERINE PROTEASE INHIBITOR, SERPIN"/>
    <property type="match status" value="1"/>
</dbReference>
<name>A0A423U7M2_PENVA</name>
<keyword evidence="2" id="KW-0722">Serine protease inhibitor</keyword>
<dbReference type="EMBL" id="QCYY01000516">
    <property type="protein sequence ID" value="ROT84651.1"/>
    <property type="molecule type" value="Genomic_DNA"/>
</dbReference>
<proteinExistence type="inferred from homology"/>
<keyword evidence="1" id="KW-0646">Protease inhibitor</keyword>
<evidence type="ECO:0000256" key="4">
    <source>
        <dbReference type="SAM" id="Phobius"/>
    </source>
</evidence>
<comment type="caution">
    <text evidence="6">The sequence shown here is derived from an EMBL/GenBank/DDBJ whole genome shotgun (WGS) entry which is preliminary data.</text>
</comment>
<protein>
    <submittedName>
        <fullName evidence="6">Putative serine proteinase inhibitor</fullName>
    </submittedName>
</protein>
<keyword evidence="4" id="KW-1133">Transmembrane helix</keyword>
<reference evidence="6 7" key="2">
    <citation type="submission" date="2019-01" db="EMBL/GenBank/DDBJ databases">
        <title>The decoding of complex shrimp genome reveals the adaptation for benthos swimmer, frequently molting mechanism and breeding impact on genome.</title>
        <authorList>
            <person name="Sun Y."/>
            <person name="Gao Y."/>
            <person name="Yu Y."/>
        </authorList>
    </citation>
    <scope>NUCLEOTIDE SEQUENCE [LARGE SCALE GENOMIC DNA]</scope>
    <source>
        <tissue evidence="6">Muscle</tissue>
    </source>
</reference>
<evidence type="ECO:0000256" key="2">
    <source>
        <dbReference type="ARBA" id="ARBA00022900"/>
    </source>
</evidence>
<organism evidence="6 7">
    <name type="scientific">Penaeus vannamei</name>
    <name type="common">Whiteleg shrimp</name>
    <name type="synonym">Litopenaeus vannamei</name>
    <dbReference type="NCBI Taxonomy" id="6689"/>
    <lineage>
        <taxon>Eukaryota</taxon>
        <taxon>Metazoa</taxon>
        <taxon>Ecdysozoa</taxon>
        <taxon>Arthropoda</taxon>
        <taxon>Crustacea</taxon>
        <taxon>Multicrustacea</taxon>
        <taxon>Malacostraca</taxon>
        <taxon>Eumalacostraca</taxon>
        <taxon>Eucarida</taxon>
        <taxon>Decapoda</taxon>
        <taxon>Dendrobranchiata</taxon>
        <taxon>Penaeoidea</taxon>
        <taxon>Penaeidae</taxon>
        <taxon>Penaeus</taxon>
    </lineage>
</organism>
<evidence type="ECO:0000256" key="3">
    <source>
        <dbReference type="RuleBase" id="RU000411"/>
    </source>
</evidence>